<dbReference type="RefSeq" id="WP_116303338.1">
    <property type="nucleotide sequence ID" value="NZ_NFZV01000020.1"/>
</dbReference>
<comment type="caution">
    <text evidence="1">The sequence shown here is derived from an EMBL/GenBank/DDBJ whole genome shotgun (WGS) entry which is preliminary data.</text>
</comment>
<proteinExistence type="predicted"/>
<reference evidence="2" key="1">
    <citation type="submission" date="2017-05" db="EMBL/GenBank/DDBJ databases">
        <authorList>
            <person name="Sharma S."/>
            <person name="Sidhu C."/>
            <person name="Pinnaka A.K."/>
        </authorList>
    </citation>
    <scope>NUCLEOTIDE SEQUENCE [LARGE SCALE GENOMIC DNA]</scope>
    <source>
        <strain evidence="2">AK93</strain>
    </source>
</reference>
<sequence length="60" mass="6762">MRETDLNRVVAERSAALIAPIQLPLGPGGRFVGGLLMQSLETDLLVRVFVEYHDELIYFM</sequence>
<dbReference type="Proteomes" id="UP000256763">
    <property type="component" value="Unassembled WGS sequence"/>
</dbReference>
<organism evidence="1 2">
    <name type="scientific">Alkalilimnicola ehrlichii</name>
    <dbReference type="NCBI Taxonomy" id="351052"/>
    <lineage>
        <taxon>Bacteria</taxon>
        <taxon>Pseudomonadati</taxon>
        <taxon>Pseudomonadota</taxon>
        <taxon>Gammaproteobacteria</taxon>
        <taxon>Chromatiales</taxon>
        <taxon>Ectothiorhodospiraceae</taxon>
        <taxon>Alkalilimnicola</taxon>
    </lineage>
</organism>
<evidence type="ECO:0000313" key="2">
    <source>
        <dbReference type="Proteomes" id="UP000256763"/>
    </source>
</evidence>
<keyword evidence="2" id="KW-1185">Reference proteome</keyword>
<accession>A0A3E0WL33</accession>
<evidence type="ECO:0000313" key="1">
    <source>
        <dbReference type="EMBL" id="RFA32913.1"/>
    </source>
</evidence>
<dbReference type="EMBL" id="NFZW01000024">
    <property type="protein sequence ID" value="RFA32913.1"/>
    <property type="molecule type" value="Genomic_DNA"/>
</dbReference>
<name>A0A3E0WL33_9GAMM</name>
<dbReference type="AlphaFoldDB" id="A0A3E0WL33"/>
<protein>
    <submittedName>
        <fullName evidence="1">Uncharacterized protein</fullName>
    </submittedName>
</protein>
<gene>
    <name evidence="1" type="ORF">CAL65_18385</name>
</gene>